<sequence>MYEKIKKKDEREKRCKVLNSKWAEESGWCLFLFYVVNALVIHWFLYLIYFLNNSSMTPSTASLFRISIRFRRLPVQKVDAVSGLKLCTSSIPGSHVYNYFTLTLVNFLLKKTKKKKLWLIPFELFYFCSQKISQESMSFCCSRVQAFRGINCSYFPLLWFLPLFPSE</sequence>
<dbReference type="EMBL" id="CM004387">
    <property type="protein sequence ID" value="KAG8663563.1"/>
    <property type="molecule type" value="Genomic_DNA"/>
</dbReference>
<organism evidence="1 2">
    <name type="scientific">Manihot esculenta</name>
    <name type="common">Cassava</name>
    <name type="synonym">Jatropha manihot</name>
    <dbReference type="NCBI Taxonomy" id="3983"/>
    <lineage>
        <taxon>Eukaryota</taxon>
        <taxon>Viridiplantae</taxon>
        <taxon>Streptophyta</taxon>
        <taxon>Embryophyta</taxon>
        <taxon>Tracheophyta</taxon>
        <taxon>Spermatophyta</taxon>
        <taxon>Magnoliopsida</taxon>
        <taxon>eudicotyledons</taxon>
        <taxon>Gunneridae</taxon>
        <taxon>Pentapetalae</taxon>
        <taxon>rosids</taxon>
        <taxon>fabids</taxon>
        <taxon>Malpighiales</taxon>
        <taxon>Euphorbiaceae</taxon>
        <taxon>Crotonoideae</taxon>
        <taxon>Manihoteae</taxon>
        <taxon>Manihot</taxon>
    </lineage>
</organism>
<accession>A0ACB7IHI3</accession>
<proteinExistence type="predicted"/>
<protein>
    <submittedName>
        <fullName evidence="1">Uncharacterized protein</fullName>
    </submittedName>
</protein>
<evidence type="ECO:0000313" key="1">
    <source>
        <dbReference type="EMBL" id="KAG8663563.1"/>
    </source>
</evidence>
<keyword evidence="2" id="KW-1185">Reference proteome</keyword>
<name>A0ACB7IHI3_MANES</name>
<reference evidence="2" key="1">
    <citation type="journal article" date="2016" name="Nat. Biotechnol.">
        <title>Sequencing wild and cultivated cassava and related species reveals extensive interspecific hybridization and genetic diversity.</title>
        <authorList>
            <person name="Bredeson J.V."/>
            <person name="Lyons J.B."/>
            <person name="Prochnik S.E."/>
            <person name="Wu G.A."/>
            <person name="Ha C.M."/>
            <person name="Edsinger-Gonzales E."/>
            <person name="Grimwood J."/>
            <person name="Schmutz J."/>
            <person name="Rabbi I.Y."/>
            <person name="Egesi C."/>
            <person name="Nauluvula P."/>
            <person name="Lebot V."/>
            <person name="Ndunguru J."/>
            <person name="Mkamilo G."/>
            <person name="Bart R.S."/>
            <person name="Setter T.L."/>
            <person name="Gleadow R.M."/>
            <person name="Kulakow P."/>
            <person name="Ferguson M.E."/>
            <person name="Rounsley S."/>
            <person name="Rokhsar D.S."/>
        </authorList>
    </citation>
    <scope>NUCLEOTIDE SEQUENCE [LARGE SCALE GENOMIC DNA]</scope>
    <source>
        <strain evidence="2">cv. AM560-2</strain>
    </source>
</reference>
<comment type="caution">
    <text evidence="1">The sequence shown here is derived from an EMBL/GenBank/DDBJ whole genome shotgun (WGS) entry which is preliminary data.</text>
</comment>
<evidence type="ECO:0000313" key="2">
    <source>
        <dbReference type="Proteomes" id="UP000091857"/>
    </source>
</evidence>
<dbReference type="Proteomes" id="UP000091857">
    <property type="component" value="Chromosome 1"/>
</dbReference>
<gene>
    <name evidence="1" type="ORF">MANES_01G224450v8</name>
</gene>